<evidence type="ECO:0000313" key="3">
    <source>
        <dbReference type="Proteomes" id="UP001431199"/>
    </source>
</evidence>
<protein>
    <submittedName>
        <fullName evidence="2">DegV family protein</fullName>
    </submittedName>
</protein>
<dbReference type="SUPFAM" id="SSF82549">
    <property type="entry name" value="DAK1/DegV-like"/>
    <property type="match status" value="1"/>
</dbReference>
<dbReference type="Proteomes" id="UP001431199">
    <property type="component" value="Unassembled WGS sequence"/>
</dbReference>
<dbReference type="NCBIfam" id="TIGR00762">
    <property type="entry name" value="DegV"/>
    <property type="match status" value="1"/>
</dbReference>
<dbReference type="Pfam" id="PF02645">
    <property type="entry name" value="DegV"/>
    <property type="match status" value="1"/>
</dbReference>
<keyword evidence="1" id="KW-0446">Lipid-binding</keyword>
<dbReference type="InterPro" id="IPR003797">
    <property type="entry name" value="DegV"/>
</dbReference>
<organism evidence="2 3">
    <name type="scientific">Eubacterium album</name>
    <dbReference type="NCBI Taxonomy" id="2978477"/>
    <lineage>
        <taxon>Bacteria</taxon>
        <taxon>Bacillati</taxon>
        <taxon>Bacillota</taxon>
        <taxon>Clostridia</taxon>
        <taxon>Eubacteriales</taxon>
        <taxon>Eubacteriaceae</taxon>
        <taxon>Eubacterium</taxon>
    </lineage>
</organism>
<sequence length="295" mass="32763">MYKIISDSACDLSKEYVEKNDITVVPFSVSFDQEHYLKDSIDITRDEFYTRLVNENVFPKSSLPSVEEYMNTFLEYVKQDIPVICLTISLVLSGSYNSARTAADLIKEDYPDAKIAVFDSKQNTVTQALLVNEIVKMKNDGLSFEESVEKIDKLIPTAIIFFTVGSLDYLRIGGRIGKLASIATGKLGIKPIILLKNGELGLGGIGRSRAKLKKAVLDTVNKHFTDNNLSKDDYNFNVGWGYDKEEGAEFLKDAESTLGVKCLDELNVDIGMTTAVHTGPYPIGVGIIQKYETLK</sequence>
<dbReference type="InterPro" id="IPR043168">
    <property type="entry name" value="DegV_C"/>
</dbReference>
<comment type="caution">
    <text evidence="2">The sequence shown here is derived from an EMBL/GenBank/DDBJ whole genome shotgun (WGS) entry which is preliminary data.</text>
</comment>
<evidence type="ECO:0000256" key="1">
    <source>
        <dbReference type="ARBA" id="ARBA00023121"/>
    </source>
</evidence>
<dbReference type="PANTHER" id="PTHR33434:SF2">
    <property type="entry name" value="FATTY ACID-BINDING PROTEIN TM_1468"/>
    <property type="match status" value="1"/>
</dbReference>
<dbReference type="EMBL" id="JAODBU010000003">
    <property type="protein sequence ID" value="MCT7398228.1"/>
    <property type="molecule type" value="Genomic_DNA"/>
</dbReference>
<dbReference type="RefSeq" id="WP_260978417.1">
    <property type="nucleotide sequence ID" value="NZ_JAODBU010000003.1"/>
</dbReference>
<proteinExistence type="predicted"/>
<accession>A0ABT2M1V5</accession>
<keyword evidence="3" id="KW-1185">Reference proteome</keyword>
<dbReference type="InterPro" id="IPR050270">
    <property type="entry name" value="DegV_domain_contain"/>
</dbReference>
<dbReference type="PANTHER" id="PTHR33434">
    <property type="entry name" value="DEGV DOMAIN-CONTAINING PROTEIN DR_1986-RELATED"/>
    <property type="match status" value="1"/>
</dbReference>
<reference evidence="2" key="1">
    <citation type="submission" date="2022-09" db="EMBL/GenBank/DDBJ databases">
        <title>Eubacterium sp. LFL-14 isolated from human feces.</title>
        <authorList>
            <person name="Liu F."/>
        </authorList>
    </citation>
    <scope>NUCLEOTIDE SEQUENCE</scope>
    <source>
        <strain evidence="2">LFL-14</strain>
    </source>
</reference>
<dbReference type="PROSITE" id="PS51482">
    <property type="entry name" value="DEGV"/>
    <property type="match status" value="1"/>
</dbReference>
<name>A0ABT2M1V5_9FIRM</name>
<gene>
    <name evidence="2" type="ORF">N5B56_03875</name>
</gene>
<evidence type="ECO:0000313" key="2">
    <source>
        <dbReference type="EMBL" id="MCT7398228.1"/>
    </source>
</evidence>
<dbReference type="Gene3D" id="3.30.1180.10">
    <property type="match status" value="1"/>
</dbReference>
<dbReference type="Gene3D" id="3.40.50.10170">
    <property type="match status" value="1"/>
</dbReference>